<feature type="compositionally biased region" description="Basic and acidic residues" evidence="1">
    <location>
        <begin position="480"/>
        <end position="502"/>
    </location>
</feature>
<feature type="region of interest" description="Disordered" evidence="1">
    <location>
        <begin position="1"/>
        <end position="20"/>
    </location>
</feature>
<gene>
    <name evidence="2" type="ORF">A8C52_11385</name>
</gene>
<organism evidence="2 3">
    <name type="scientific">Ligilactobacillus salivarius</name>
    <dbReference type="NCBI Taxonomy" id="1624"/>
    <lineage>
        <taxon>Bacteria</taxon>
        <taxon>Bacillati</taxon>
        <taxon>Bacillota</taxon>
        <taxon>Bacilli</taxon>
        <taxon>Lactobacillales</taxon>
        <taxon>Lactobacillaceae</taxon>
        <taxon>Ligilactobacillus</taxon>
    </lineage>
</organism>
<accession>A0A9X6XKP7</accession>
<dbReference type="Proteomes" id="UP000218139">
    <property type="component" value="Unassembled WGS sequence"/>
</dbReference>
<evidence type="ECO:0000313" key="3">
    <source>
        <dbReference type="Proteomes" id="UP000218139"/>
    </source>
</evidence>
<evidence type="ECO:0000313" key="2">
    <source>
        <dbReference type="EMBL" id="PAY43393.1"/>
    </source>
</evidence>
<comment type="caution">
    <text evidence="2">The sequence shown here is derived from an EMBL/GenBank/DDBJ whole genome shotgun (WGS) entry which is preliminary data.</text>
</comment>
<dbReference type="RefSeq" id="WP_225365875.1">
    <property type="nucleotide sequence ID" value="NZ_LXZH01000038.1"/>
</dbReference>
<feature type="compositionally biased region" description="Basic and acidic residues" evidence="1">
    <location>
        <begin position="1"/>
        <end position="10"/>
    </location>
</feature>
<evidence type="ECO:0000256" key="1">
    <source>
        <dbReference type="SAM" id="MobiDB-lite"/>
    </source>
</evidence>
<dbReference type="AlphaFoldDB" id="A0A9X6XKP7"/>
<dbReference type="EMBL" id="LXZO01000152">
    <property type="protein sequence ID" value="PAY43393.1"/>
    <property type="molecule type" value="Genomic_DNA"/>
</dbReference>
<reference evidence="2 3" key="1">
    <citation type="submission" date="2016-05" db="EMBL/GenBank/DDBJ databases">
        <authorList>
            <person name="Lee J.-Y."/>
            <person name="Kim E.B."/>
            <person name="Choi Y.-J."/>
        </authorList>
    </citation>
    <scope>NUCLEOTIDE SEQUENCE [LARGE SCALE GENOMIC DNA]</scope>
    <source>
        <strain evidence="2 3">KLA006</strain>
    </source>
</reference>
<feature type="region of interest" description="Disordered" evidence="1">
    <location>
        <begin position="474"/>
        <end position="502"/>
    </location>
</feature>
<name>A0A9X6XKP7_9LACO</name>
<protein>
    <submittedName>
        <fullName evidence="2">Uncharacterized protein</fullName>
    </submittedName>
</protein>
<sequence length="502" mass="56480">MYKVGEDVRGQRKKPRRNFRANQAKREEFANIVADPKAGLKPTTTGATEKSNVATYLQRPYDNAPQIAATIRDSVNKYGVLAKVIDYYQSLPTYNFAIKPILGNKVYDIDTVNMRNDYIDIAYALEQYNIKYYAPIFFRDTLIEGVTFYYKIEDSDGISFMKFPIEWCKIRGIENGVYRFMIDVTKFKQDFLTTLPEELQTAYEQYQNGNATDENSWYNNRYYFVSEKGVAFTFDSSALDYGGLAVSPFAGVLLDIMSVAQAKNNVDIKDGIDTTRILHSKIPVDNDGRILMTAKEAKVYDSAIRSRLPKGVVNVTTPTKLENVPLTNSGNTNALDTVKKSTEQLFFDVGTPAPLFGGDTTSANIVKTSIQKDANWVYTNLFPLLENYYNSEIAQVKTKGKVKWAIKFVRQTTFTLKDDVALQKDQLSYGGSRLNYLAANGFSPSEIVSQLSFEQQALGIDDLMIVKPTSNTISANEVSEQGRGRPETDNPTDDTDRLDGEK</sequence>
<proteinExistence type="predicted"/>